<accession>A0A0C9XCB7</accession>
<name>A0A0C9XCB7_9AGAR</name>
<dbReference type="HOGENOM" id="CLU_197722_0_0_1"/>
<evidence type="ECO:0000313" key="2">
    <source>
        <dbReference type="Proteomes" id="UP000054477"/>
    </source>
</evidence>
<protein>
    <submittedName>
        <fullName evidence="1">Uncharacterized protein</fullName>
    </submittedName>
</protein>
<keyword evidence="2" id="KW-1185">Reference proteome</keyword>
<reference evidence="2" key="2">
    <citation type="submission" date="2015-01" db="EMBL/GenBank/DDBJ databases">
        <title>Evolutionary Origins and Diversification of the Mycorrhizal Mutualists.</title>
        <authorList>
            <consortium name="DOE Joint Genome Institute"/>
            <consortium name="Mycorrhizal Genomics Consortium"/>
            <person name="Kohler A."/>
            <person name="Kuo A."/>
            <person name="Nagy L.G."/>
            <person name="Floudas D."/>
            <person name="Copeland A."/>
            <person name="Barry K.W."/>
            <person name="Cichocki N."/>
            <person name="Veneault-Fourrey C."/>
            <person name="LaButti K."/>
            <person name="Lindquist E.A."/>
            <person name="Lipzen A."/>
            <person name="Lundell T."/>
            <person name="Morin E."/>
            <person name="Murat C."/>
            <person name="Riley R."/>
            <person name="Ohm R."/>
            <person name="Sun H."/>
            <person name="Tunlid A."/>
            <person name="Henrissat B."/>
            <person name="Grigoriev I.V."/>
            <person name="Hibbett D.S."/>
            <person name="Martin F."/>
        </authorList>
    </citation>
    <scope>NUCLEOTIDE SEQUENCE [LARGE SCALE GENOMIC DNA]</scope>
    <source>
        <strain evidence="2">LaAM-08-1</strain>
    </source>
</reference>
<proteinExistence type="predicted"/>
<gene>
    <name evidence="1" type="ORF">K443DRAFT_96802</name>
</gene>
<dbReference type="Proteomes" id="UP000054477">
    <property type="component" value="Unassembled WGS sequence"/>
</dbReference>
<dbReference type="OrthoDB" id="3111916at2759"/>
<evidence type="ECO:0000313" key="1">
    <source>
        <dbReference type="EMBL" id="KIK02491.1"/>
    </source>
</evidence>
<sequence>MFVIYYKSKYSSDIASKYVFSISKSFCKSCISPDYSNCDNSHFSSSNLVLQLLRATRQCRNIFLILKKKFGLNRRCRR</sequence>
<dbReference type="EMBL" id="KN838592">
    <property type="protein sequence ID" value="KIK02491.1"/>
    <property type="molecule type" value="Genomic_DNA"/>
</dbReference>
<dbReference type="AlphaFoldDB" id="A0A0C9XCB7"/>
<organism evidence="1 2">
    <name type="scientific">Laccaria amethystina LaAM-08-1</name>
    <dbReference type="NCBI Taxonomy" id="1095629"/>
    <lineage>
        <taxon>Eukaryota</taxon>
        <taxon>Fungi</taxon>
        <taxon>Dikarya</taxon>
        <taxon>Basidiomycota</taxon>
        <taxon>Agaricomycotina</taxon>
        <taxon>Agaricomycetes</taxon>
        <taxon>Agaricomycetidae</taxon>
        <taxon>Agaricales</taxon>
        <taxon>Agaricineae</taxon>
        <taxon>Hydnangiaceae</taxon>
        <taxon>Laccaria</taxon>
    </lineage>
</organism>
<reference evidence="1 2" key="1">
    <citation type="submission" date="2014-04" db="EMBL/GenBank/DDBJ databases">
        <authorList>
            <consortium name="DOE Joint Genome Institute"/>
            <person name="Kuo A."/>
            <person name="Kohler A."/>
            <person name="Nagy L.G."/>
            <person name="Floudas D."/>
            <person name="Copeland A."/>
            <person name="Barry K.W."/>
            <person name="Cichocki N."/>
            <person name="Veneault-Fourrey C."/>
            <person name="LaButti K."/>
            <person name="Lindquist E.A."/>
            <person name="Lipzen A."/>
            <person name="Lundell T."/>
            <person name="Morin E."/>
            <person name="Murat C."/>
            <person name="Sun H."/>
            <person name="Tunlid A."/>
            <person name="Henrissat B."/>
            <person name="Grigoriev I.V."/>
            <person name="Hibbett D.S."/>
            <person name="Martin F."/>
            <person name="Nordberg H.P."/>
            <person name="Cantor M.N."/>
            <person name="Hua S.X."/>
        </authorList>
    </citation>
    <scope>NUCLEOTIDE SEQUENCE [LARGE SCALE GENOMIC DNA]</scope>
    <source>
        <strain evidence="1 2">LaAM-08-1</strain>
    </source>
</reference>